<evidence type="ECO:0000313" key="10">
    <source>
        <dbReference type="Proteomes" id="UP000076038"/>
    </source>
</evidence>
<dbReference type="FunFam" id="1.10.10.10:FF:000002">
    <property type="entry name" value="RNA polymerase sigma factor SigA"/>
    <property type="match status" value="1"/>
</dbReference>
<evidence type="ECO:0000256" key="1">
    <source>
        <dbReference type="ARBA" id="ARBA00023015"/>
    </source>
</evidence>
<dbReference type="NCBIfam" id="TIGR02393">
    <property type="entry name" value="RpoD_Cterm"/>
    <property type="match status" value="1"/>
</dbReference>
<dbReference type="InterPro" id="IPR009042">
    <property type="entry name" value="RNA_pol_sigma70_r1_2"/>
</dbReference>
<dbReference type="NCBIfam" id="NF004560">
    <property type="entry name" value="PRK05901.1-1"/>
    <property type="match status" value="1"/>
</dbReference>
<protein>
    <recommendedName>
        <fullName evidence="5">RNA polymerase sigma factor SigA</fullName>
    </recommendedName>
</protein>
<evidence type="ECO:0000259" key="8">
    <source>
        <dbReference type="PROSITE" id="PS00716"/>
    </source>
</evidence>
<organism evidence="9 10">
    <name type="scientific">Rhodococcoides fascians</name>
    <name type="common">Rhodococcus fascians</name>
    <dbReference type="NCBI Taxonomy" id="1828"/>
    <lineage>
        <taxon>Bacteria</taxon>
        <taxon>Bacillati</taxon>
        <taxon>Actinomycetota</taxon>
        <taxon>Actinomycetes</taxon>
        <taxon>Mycobacteriales</taxon>
        <taxon>Nocardiaceae</taxon>
        <taxon>Rhodococcoides</taxon>
    </lineage>
</organism>
<keyword evidence="3 5" id="KW-0238">DNA-binding</keyword>
<dbReference type="PANTHER" id="PTHR30603">
    <property type="entry name" value="RNA POLYMERASE SIGMA FACTOR RPO"/>
    <property type="match status" value="1"/>
</dbReference>
<dbReference type="AlphaFoldDB" id="A0A143QPG8"/>
<dbReference type="InterPro" id="IPR000943">
    <property type="entry name" value="RNA_pol_sigma70"/>
</dbReference>
<dbReference type="InterPro" id="IPR007624">
    <property type="entry name" value="RNA_pol_sigma70_r3"/>
</dbReference>
<dbReference type="GO" id="GO:0006352">
    <property type="term" value="P:DNA-templated transcription initiation"/>
    <property type="evidence" value="ECO:0007669"/>
    <property type="project" value="UniProtKB-UniRule"/>
</dbReference>
<feature type="domain" description="RNA polymerase sigma-70" evidence="8">
    <location>
        <begin position="402"/>
        <end position="428"/>
    </location>
</feature>
<dbReference type="InterPro" id="IPR012760">
    <property type="entry name" value="RNA_pol_sigma_RpoD_C"/>
</dbReference>
<dbReference type="PANTHER" id="PTHR30603:SF59">
    <property type="entry name" value="RNA POLYMERASE PRINCIPAL SIGMA FACTOR HRDA"/>
    <property type="match status" value="1"/>
</dbReference>
<evidence type="ECO:0000256" key="2">
    <source>
        <dbReference type="ARBA" id="ARBA00023082"/>
    </source>
</evidence>
<feature type="compositionally biased region" description="Acidic residues" evidence="6">
    <location>
        <begin position="62"/>
        <end position="72"/>
    </location>
</feature>
<keyword evidence="5" id="KW-0963">Cytoplasm</keyword>
<dbReference type="FunFam" id="1.10.601.10:FF:000003">
    <property type="entry name" value="RNA polymerase sigma factor SigA"/>
    <property type="match status" value="1"/>
</dbReference>
<dbReference type="InterPro" id="IPR007627">
    <property type="entry name" value="RNA_pol_sigma70_r2"/>
</dbReference>
<comment type="subcellular location">
    <subcellularLocation>
        <location evidence="5">Cytoplasm</location>
    </subcellularLocation>
</comment>
<keyword evidence="2 5" id="KW-0731">Sigma factor</keyword>
<dbReference type="SUPFAM" id="SSF88659">
    <property type="entry name" value="Sigma3 and sigma4 domains of RNA polymerase sigma factors"/>
    <property type="match status" value="2"/>
</dbReference>
<dbReference type="Gene3D" id="1.10.601.10">
    <property type="entry name" value="RNA Polymerase Primary Sigma Factor"/>
    <property type="match status" value="2"/>
</dbReference>
<evidence type="ECO:0000256" key="6">
    <source>
        <dbReference type="SAM" id="MobiDB-lite"/>
    </source>
</evidence>
<dbReference type="GO" id="GO:0003677">
    <property type="term" value="F:DNA binding"/>
    <property type="evidence" value="ECO:0007669"/>
    <property type="project" value="UniProtKB-UniRule"/>
</dbReference>
<dbReference type="FunFam" id="1.10.601.10:FF:000001">
    <property type="entry name" value="RNA polymerase sigma factor SigA"/>
    <property type="match status" value="1"/>
</dbReference>
<dbReference type="RefSeq" id="WP_032365052.1">
    <property type="nucleotide sequence ID" value="NZ_CAKKLU010000004.1"/>
</dbReference>
<evidence type="ECO:0000256" key="3">
    <source>
        <dbReference type="ARBA" id="ARBA00023125"/>
    </source>
</evidence>
<dbReference type="Proteomes" id="UP000076038">
    <property type="component" value="Chromosome"/>
</dbReference>
<evidence type="ECO:0000256" key="4">
    <source>
        <dbReference type="ARBA" id="ARBA00023163"/>
    </source>
</evidence>
<reference evidence="10" key="2">
    <citation type="submission" date="2016-04" db="EMBL/GenBank/DDBJ databases">
        <title>Complete Genome and Plasmid Sequences for Rhodococcus fascians D188 and Draft Sequences for Rhodococcus spp. Isolates PBTS 1 and PBTS 2.</title>
        <authorList>
            <person name="Stamer R."/>
            <person name="Vereecke D."/>
            <person name="Zhang Y."/>
            <person name="Schilkey F."/>
            <person name="Devitt N."/>
            <person name="Randall J."/>
        </authorList>
    </citation>
    <scope>NUCLEOTIDE SEQUENCE [LARGE SCALE GENOMIC DNA]</scope>
    <source>
        <strain evidence="10">PBTS2</strain>
    </source>
</reference>
<feature type="region of interest" description="Disordered" evidence="6">
    <location>
        <begin position="1"/>
        <end position="72"/>
    </location>
</feature>
<dbReference type="InterPro" id="IPR014284">
    <property type="entry name" value="RNA_pol_sigma-70_dom"/>
</dbReference>
<dbReference type="InterPro" id="IPR036388">
    <property type="entry name" value="WH-like_DNA-bd_sf"/>
</dbReference>
<dbReference type="GO" id="GO:0016987">
    <property type="term" value="F:sigma factor activity"/>
    <property type="evidence" value="ECO:0007669"/>
    <property type="project" value="UniProtKB-UniRule"/>
</dbReference>
<dbReference type="PROSITE" id="PS00715">
    <property type="entry name" value="SIGMA70_1"/>
    <property type="match status" value="1"/>
</dbReference>
<feature type="compositionally biased region" description="Low complexity" evidence="6">
    <location>
        <begin position="16"/>
        <end position="30"/>
    </location>
</feature>
<feature type="domain" description="RNA polymerase sigma-70" evidence="7">
    <location>
        <begin position="233"/>
        <end position="246"/>
    </location>
</feature>
<feature type="region of interest" description="Sigma-70 factor domain-2" evidence="5">
    <location>
        <begin position="209"/>
        <end position="279"/>
    </location>
</feature>
<dbReference type="Pfam" id="PF00140">
    <property type="entry name" value="Sigma70_r1_2"/>
    <property type="match status" value="1"/>
</dbReference>
<dbReference type="NCBIfam" id="NF004561">
    <property type="entry name" value="PRK05901.1-3"/>
    <property type="match status" value="1"/>
</dbReference>
<dbReference type="OrthoDB" id="9809557at2"/>
<dbReference type="CDD" id="cd06171">
    <property type="entry name" value="Sigma70_r4"/>
    <property type="match status" value="1"/>
</dbReference>
<dbReference type="InterPro" id="IPR013324">
    <property type="entry name" value="RNA_pol_sigma_r3/r4-like"/>
</dbReference>
<feature type="region of interest" description="Sigma-70 factor domain-4" evidence="5">
    <location>
        <begin position="377"/>
        <end position="430"/>
    </location>
</feature>
<feature type="DNA-binding region" description="H-T-H motif" evidence="5">
    <location>
        <begin position="403"/>
        <end position="422"/>
    </location>
</feature>
<evidence type="ECO:0000256" key="5">
    <source>
        <dbReference type="HAMAP-Rule" id="MF_00963"/>
    </source>
</evidence>
<dbReference type="Pfam" id="PF04545">
    <property type="entry name" value="Sigma70_r4"/>
    <property type="match status" value="1"/>
</dbReference>
<evidence type="ECO:0000259" key="7">
    <source>
        <dbReference type="PROSITE" id="PS00715"/>
    </source>
</evidence>
<dbReference type="SUPFAM" id="SSF88946">
    <property type="entry name" value="Sigma2 domain of RNA polymerase sigma factors"/>
    <property type="match status" value="1"/>
</dbReference>
<reference evidence="9 10" key="1">
    <citation type="journal article" date="2016" name="Genome Announc.">
        <title>Complete Genome and Plasmid Sequences for Rhodococcus fascians D188 and Draft Sequences for Rhodococcus Isolates PBTS 1 and PBTS 2.</title>
        <authorList>
            <person name="Stamler R.A."/>
            <person name="Vereecke D."/>
            <person name="Zhang Y."/>
            <person name="Schilkey F."/>
            <person name="Devitt N."/>
            <person name="Randall J.J."/>
        </authorList>
    </citation>
    <scope>NUCLEOTIDE SEQUENCE [LARGE SCALE GENOMIC DNA]</scope>
    <source>
        <strain evidence="9 10">PBTS2</strain>
    </source>
</reference>
<dbReference type="PATRIC" id="fig|1653479.3.peg.3843"/>
<feature type="compositionally biased region" description="Polar residues" evidence="6">
    <location>
        <begin position="1"/>
        <end position="11"/>
    </location>
</feature>
<name>A0A143QPG8_RHOFA</name>
<feature type="short sequence motif" description="Interaction with polymerase core subunit RpoC" evidence="5">
    <location>
        <begin position="233"/>
        <end position="236"/>
    </location>
</feature>
<dbReference type="NCBIfam" id="NF005920">
    <property type="entry name" value="PRK07921.1"/>
    <property type="match status" value="1"/>
</dbReference>
<dbReference type="HAMAP" id="MF_00963">
    <property type="entry name" value="Sigma70_RpoD_SigA"/>
    <property type="match status" value="1"/>
</dbReference>
<proteinExistence type="inferred from homology"/>
<dbReference type="Gene3D" id="1.10.10.10">
    <property type="entry name" value="Winged helix-like DNA-binding domain superfamily/Winged helix DNA-binding domain"/>
    <property type="match status" value="2"/>
</dbReference>
<dbReference type="InterPro" id="IPR007630">
    <property type="entry name" value="RNA_pol_sigma70_r4"/>
</dbReference>
<dbReference type="KEGG" id="rhs:A3Q41_03789"/>
<keyword evidence="1 5" id="KW-0805">Transcription regulation</keyword>
<dbReference type="PROSITE" id="PS00716">
    <property type="entry name" value="SIGMA70_2"/>
    <property type="match status" value="1"/>
</dbReference>
<evidence type="ECO:0000313" key="9">
    <source>
        <dbReference type="EMBL" id="AMY25075.1"/>
    </source>
</evidence>
<dbReference type="FunFam" id="1.10.10.10:FF:000004">
    <property type="entry name" value="RNA polymerase sigma factor SigA"/>
    <property type="match status" value="1"/>
</dbReference>
<comment type="subunit">
    <text evidence="5">Interacts transiently with the RNA polymerase catalytic core.</text>
</comment>
<feature type="region of interest" description="Sigma-70 factor domain-3" evidence="5">
    <location>
        <begin position="288"/>
        <end position="364"/>
    </location>
</feature>
<dbReference type="InterPro" id="IPR028630">
    <property type="entry name" value="Sigma70_RpoD"/>
</dbReference>
<comment type="similarity">
    <text evidence="5">Belongs to the sigma-70 factor family. RpoD/SigA subfamily.</text>
</comment>
<dbReference type="PRINTS" id="PR00046">
    <property type="entry name" value="SIGMA70FCT"/>
</dbReference>
<feature type="compositionally biased region" description="Basic residues" evidence="6">
    <location>
        <begin position="31"/>
        <end position="52"/>
    </location>
</feature>
<dbReference type="EMBL" id="CP015220">
    <property type="protein sequence ID" value="AMY25075.1"/>
    <property type="molecule type" value="Genomic_DNA"/>
</dbReference>
<keyword evidence="10" id="KW-1185">Reference proteome</keyword>
<feature type="region of interest" description="Disordered" evidence="6">
    <location>
        <begin position="96"/>
        <end position="117"/>
    </location>
</feature>
<dbReference type="Pfam" id="PF04542">
    <property type="entry name" value="Sigma70_r2"/>
    <property type="match status" value="1"/>
</dbReference>
<sequence length="442" mass="48642">MAATDIRQTVDSEPGTATPEPAVKAPAAKAPAKKAPAKRAAAKKAPAKKAAAKKTAAPATGDDVDESTPGIEDIDISEGDLAAAANDVVEVVAAGDDTEEDATSEPTAEDKASGDFVWDEEESEALRQARKDAELTASADSVRAYLKQIGKVALLNAEEEVELAKRIEAGLFAVEKMRESAEKGEKLPVAQRRDMTWICRDGNRAKNHLLEANLRLVVSLAKRYTGRGMAFLDLIQEGNLGLIRAVEKFDYTKGYKFSTYATWWIRQAITRAMADQARTIRIPVHMVEVINKLGRIQRELLQDLGREPTPEELAKEMDITPEKVLEIQQYAREPISLDQTIGDEGDSQLGDFIEDSEAVVAVDAVSFTLLQDQLQSVLETLSEREAGVVRLRFGLTDGQPRTLDEIGQVYGVTRERIRQIESKTMSKLRHPSRSQVLRDYLD</sequence>
<accession>A0A143QPG8</accession>
<gene>
    <name evidence="5 9" type="primary">sigA</name>
    <name evidence="9" type="ORF">A3Q41_03789</name>
</gene>
<dbReference type="NCBIfam" id="TIGR02937">
    <property type="entry name" value="sigma70-ECF"/>
    <property type="match status" value="1"/>
</dbReference>
<dbReference type="InterPro" id="IPR013325">
    <property type="entry name" value="RNA_pol_sigma_r2"/>
</dbReference>
<comment type="function">
    <text evidence="5">Sigma factors are initiation factors that promote the attachment of RNA polymerase to specific initiation sites and are then released. This sigma factor is the primary sigma factor during exponential growth.</text>
</comment>
<accession>A0A260TG38</accession>
<dbReference type="InterPro" id="IPR050239">
    <property type="entry name" value="Sigma-70_RNA_pol_init_factors"/>
</dbReference>
<keyword evidence="4 5" id="KW-0804">Transcription</keyword>
<dbReference type="GO" id="GO:0005737">
    <property type="term" value="C:cytoplasm"/>
    <property type="evidence" value="ECO:0007669"/>
    <property type="project" value="UniProtKB-SubCell"/>
</dbReference>
<dbReference type="Pfam" id="PF04539">
    <property type="entry name" value="Sigma70_r3"/>
    <property type="match status" value="1"/>
</dbReference>